<dbReference type="InterPro" id="IPR017972">
    <property type="entry name" value="Cyt_P450_CS"/>
</dbReference>
<dbReference type="PRINTS" id="PR00385">
    <property type="entry name" value="P450"/>
</dbReference>
<dbReference type="PROSITE" id="PS00086">
    <property type="entry name" value="CYTOCHROME_P450"/>
    <property type="match status" value="1"/>
</dbReference>
<comment type="cofactor">
    <cofactor evidence="1 8">
        <name>heme</name>
        <dbReference type="ChEBI" id="CHEBI:30413"/>
    </cofactor>
</comment>
<dbReference type="PRINTS" id="PR00465">
    <property type="entry name" value="EP450IV"/>
</dbReference>
<dbReference type="GO" id="GO:0016125">
    <property type="term" value="P:sterol metabolic process"/>
    <property type="evidence" value="ECO:0007669"/>
    <property type="project" value="TreeGrafter"/>
</dbReference>
<sequence>MATLAEAPQSPDTAPANAPRHWSELRLTEADLAHIPGEAGWPVVGNTFTMLANPHAFAERMIKTHGKVYRNRAFGGWQIALIGAEANELLLFNKDKIFSSEQGWGPVLDQLFPRGLMLMDFDHHRIDRRALSIAFKPEPMRHYSGALNRGIAREVASWAGPKEFYPAIKKLTLDLAADSFIGLPWGPEADKINEAFVDMVQASVAPVRKPLPFTKMKKGVDGRAFLVDYFTKETLRRRKEGGGQDMFSQFATATREDGSLLPVDEVVDHMNFLMMAAHDTITSSATSLIYHLATNPVWQEKLREEIMAVTGGPDGDGNPRPLDYDDLTKLDLTEMAFKESLRMIPPVPSMPRRALREFEYGGYRIPAGAMVGINIYWTHHSEEYWENPFTFDPLRFTPEQVKARHKYAWVPFGGGAHMCLGLHFAYMQVKILLAQLLQRYRIEAATGYNPEWQDWPIPQPKDGLKVTFTPL</sequence>
<dbReference type="Proteomes" id="UP000430021">
    <property type="component" value="Unassembled WGS sequence"/>
</dbReference>
<name>A0A6I4UKS4_9SPHN</name>
<dbReference type="InterPro" id="IPR001128">
    <property type="entry name" value="Cyt_P450"/>
</dbReference>
<accession>A0A6I4UKS4</accession>
<dbReference type="PANTHER" id="PTHR24286">
    <property type="entry name" value="CYTOCHROME P450 26"/>
    <property type="match status" value="1"/>
</dbReference>
<evidence type="ECO:0000256" key="6">
    <source>
        <dbReference type="ARBA" id="ARBA00023004"/>
    </source>
</evidence>
<keyword evidence="4 8" id="KW-0479">Metal-binding</keyword>
<keyword evidence="3 8" id="KW-0349">Heme</keyword>
<dbReference type="InterPro" id="IPR036396">
    <property type="entry name" value="Cyt_P450_sf"/>
</dbReference>
<evidence type="ECO:0000313" key="12">
    <source>
        <dbReference type="EMBL" id="MXP37999.1"/>
    </source>
</evidence>
<protein>
    <submittedName>
        <fullName evidence="12">Cytochrome P450</fullName>
    </submittedName>
</protein>
<dbReference type="GO" id="GO:0005506">
    <property type="term" value="F:iron ion binding"/>
    <property type="evidence" value="ECO:0007669"/>
    <property type="project" value="InterPro"/>
</dbReference>
<evidence type="ECO:0000256" key="7">
    <source>
        <dbReference type="ARBA" id="ARBA00023033"/>
    </source>
</evidence>
<comment type="similarity">
    <text evidence="2 9">Belongs to the cytochrome P450 family.</text>
</comment>
<keyword evidence="7 9" id="KW-0503">Monooxygenase</keyword>
<dbReference type="OrthoDB" id="9764248at2"/>
<keyword evidence="6 8" id="KW-0408">Iron</keyword>
<keyword evidence="14" id="KW-1185">Reference proteome</keyword>
<feature type="binding site" description="axial binding residue" evidence="8">
    <location>
        <position position="419"/>
    </location>
    <ligand>
        <name>heme</name>
        <dbReference type="ChEBI" id="CHEBI:30413"/>
    </ligand>
    <ligandPart>
        <name>Fe</name>
        <dbReference type="ChEBI" id="CHEBI:18248"/>
    </ligandPart>
</feature>
<evidence type="ECO:0000313" key="11">
    <source>
        <dbReference type="EMBL" id="MBB3774347.1"/>
    </source>
</evidence>
<dbReference type="AlphaFoldDB" id="A0A6I4UKS4"/>
<dbReference type="RefSeq" id="WP_160760080.1">
    <property type="nucleotide sequence ID" value="NZ_BAAADZ010000002.1"/>
</dbReference>
<evidence type="ECO:0000256" key="5">
    <source>
        <dbReference type="ARBA" id="ARBA00023002"/>
    </source>
</evidence>
<dbReference type="EMBL" id="WTYB01000001">
    <property type="protein sequence ID" value="MXP37999.1"/>
    <property type="molecule type" value="Genomic_DNA"/>
</dbReference>
<comment type="caution">
    <text evidence="12">The sequence shown here is derived from an EMBL/GenBank/DDBJ whole genome shotgun (WGS) entry which is preliminary data.</text>
</comment>
<evidence type="ECO:0000256" key="9">
    <source>
        <dbReference type="RuleBase" id="RU000461"/>
    </source>
</evidence>
<dbReference type="SUPFAM" id="SSF48264">
    <property type="entry name" value="Cytochrome P450"/>
    <property type="match status" value="1"/>
</dbReference>
<dbReference type="GO" id="GO:0004497">
    <property type="term" value="F:monooxygenase activity"/>
    <property type="evidence" value="ECO:0007669"/>
    <property type="project" value="UniProtKB-KW"/>
</dbReference>
<evidence type="ECO:0000256" key="8">
    <source>
        <dbReference type="PIRSR" id="PIRSR602403-1"/>
    </source>
</evidence>
<dbReference type="Proteomes" id="UP000548685">
    <property type="component" value="Unassembled WGS sequence"/>
</dbReference>
<proteinExistence type="inferred from homology"/>
<gene>
    <name evidence="11" type="ORF">FHS52_000290</name>
    <name evidence="12" type="ORF">GRI59_05130</name>
</gene>
<keyword evidence="5 9" id="KW-0560">Oxidoreductase</keyword>
<evidence type="ECO:0000256" key="2">
    <source>
        <dbReference type="ARBA" id="ARBA00010617"/>
    </source>
</evidence>
<organism evidence="12 13">
    <name type="scientific">Erythrobacter ramosus</name>
    <dbReference type="NCBI Taxonomy" id="35811"/>
    <lineage>
        <taxon>Bacteria</taxon>
        <taxon>Pseudomonadati</taxon>
        <taxon>Pseudomonadota</taxon>
        <taxon>Alphaproteobacteria</taxon>
        <taxon>Sphingomonadales</taxon>
        <taxon>Erythrobacteraceae</taxon>
        <taxon>Erythrobacter/Porphyrobacter group</taxon>
        <taxon>Erythrobacter</taxon>
    </lineage>
</organism>
<evidence type="ECO:0000256" key="4">
    <source>
        <dbReference type="ARBA" id="ARBA00022723"/>
    </source>
</evidence>
<evidence type="ECO:0000313" key="13">
    <source>
        <dbReference type="Proteomes" id="UP000430021"/>
    </source>
</evidence>
<dbReference type="GO" id="GO:0020037">
    <property type="term" value="F:heme binding"/>
    <property type="evidence" value="ECO:0007669"/>
    <property type="project" value="InterPro"/>
</dbReference>
<reference evidence="11 14" key="2">
    <citation type="submission" date="2020-08" db="EMBL/GenBank/DDBJ databases">
        <title>Genomic Encyclopedia of Type Strains, Phase IV (KMG-IV): sequencing the most valuable type-strain genomes for metagenomic binning, comparative biology and taxonomic classification.</title>
        <authorList>
            <person name="Goeker M."/>
        </authorList>
    </citation>
    <scope>NUCLEOTIDE SEQUENCE [LARGE SCALE GENOMIC DNA]</scope>
    <source>
        <strain evidence="11 14">DSM 8510</strain>
    </source>
</reference>
<dbReference type="GO" id="GO:0016705">
    <property type="term" value="F:oxidoreductase activity, acting on paired donors, with incorporation or reduction of molecular oxygen"/>
    <property type="evidence" value="ECO:0007669"/>
    <property type="project" value="InterPro"/>
</dbReference>
<evidence type="ECO:0000256" key="10">
    <source>
        <dbReference type="SAM" id="MobiDB-lite"/>
    </source>
</evidence>
<dbReference type="InterPro" id="IPR002403">
    <property type="entry name" value="Cyt_P450_E_grp-IV"/>
</dbReference>
<evidence type="ECO:0000256" key="1">
    <source>
        <dbReference type="ARBA" id="ARBA00001971"/>
    </source>
</evidence>
<evidence type="ECO:0000256" key="3">
    <source>
        <dbReference type="ARBA" id="ARBA00022617"/>
    </source>
</evidence>
<feature type="region of interest" description="Disordered" evidence="10">
    <location>
        <begin position="1"/>
        <end position="20"/>
    </location>
</feature>
<reference evidence="12 13" key="1">
    <citation type="submission" date="2019-12" db="EMBL/GenBank/DDBJ databases">
        <title>Genomic-based taxomic classification of the family Erythrobacteraceae.</title>
        <authorList>
            <person name="Xu L."/>
        </authorList>
    </citation>
    <scope>NUCLEOTIDE SEQUENCE [LARGE SCALE GENOMIC DNA]</scope>
    <source>
        <strain evidence="12 13">JCM 10282</strain>
    </source>
</reference>
<dbReference type="PANTHER" id="PTHR24286:SF24">
    <property type="entry name" value="LANOSTEROL 14-ALPHA DEMETHYLASE"/>
    <property type="match status" value="1"/>
</dbReference>
<dbReference type="Pfam" id="PF00067">
    <property type="entry name" value="p450"/>
    <property type="match status" value="1"/>
</dbReference>
<evidence type="ECO:0000313" key="14">
    <source>
        <dbReference type="Proteomes" id="UP000548685"/>
    </source>
</evidence>
<dbReference type="EMBL" id="JACICE010000001">
    <property type="protein sequence ID" value="MBB3774347.1"/>
    <property type="molecule type" value="Genomic_DNA"/>
</dbReference>
<dbReference type="Gene3D" id="1.10.630.10">
    <property type="entry name" value="Cytochrome P450"/>
    <property type="match status" value="1"/>
</dbReference>